<dbReference type="InterPro" id="IPR053953">
    <property type="entry name" value="NirdL-like_HTH"/>
</dbReference>
<dbReference type="InterPro" id="IPR050684">
    <property type="entry name" value="HTH-Siroheme_Decarb"/>
</dbReference>
<proteinExistence type="inferred from homology"/>
<accession>X0XPQ2</accession>
<name>X0XPQ2_9ZZZZ</name>
<feature type="domain" description="Siroheme decarboxylase NirL-like HTH" evidence="8">
    <location>
        <begin position="1"/>
        <end position="37"/>
    </location>
</feature>
<gene>
    <name evidence="9" type="ORF">S01H1_83438</name>
</gene>
<evidence type="ECO:0000256" key="2">
    <source>
        <dbReference type="ARBA" id="ARBA00023444"/>
    </source>
</evidence>
<feature type="region of interest" description="Disordered" evidence="6">
    <location>
        <begin position="147"/>
        <end position="167"/>
    </location>
</feature>
<sequence length="167" mass="18594">LDLLQRDFPPTTRPFAVIGERLALPEEEVLARVRRLKGPEKGRLISQISAIFDTTALGYRSTLVAVQVPQDEVDRAAAAINRHPGVSHNYQRDHTWNLWFTLAVPPDEDLETTVDALVEEAGAYPYRLFPALRVFKIGVQLDMDSASDIPPVDSGQRSHPTPALTSR</sequence>
<dbReference type="Pfam" id="PF17805">
    <property type="entry name" value="AsnC_trans_reg2"/>
    <property type="match status" value="1"/>
</dbReference>
<evidence type="ECO:0000256" key="4">
    <source>
        <dbReference type="ARBA" id="ARBA00023471"/>
    </source>
</evidence>
<dbReference type="GO" id="GO:0016829">
    <property type="term" value="F:lyase activity"/>
    <property type="evidence" value="ECO:0007669"/>
    <property type="project" value="UniProtKB-KW"/>
</dbReference>
<evidence type="ECO:0000259" key="8">
    <source>
        <dbReference type="Pfam" id="PF22451"/>
    </source>
</evidence>
<feature type="domain" description="Siroheme decarboxylase AsnC-like ligand binding" evidence="7">
    <location>
        <begin position="57"/>
        <end position="136"/>
    </location>
</feature>
<organism evidence="9">
    <name type="scientific">marine sediment metagenome</name>
    <dbReference type="NCBI Taxonomy" id="412755"/>
    <lineage>
        <taxon>unclassified sequences</taxon>
        <taxon>metagenomes</taxon>
        <taxon>ecological metagenomes</taxon>
    </lineage>
</organism>
<comment type="catalytic activity">
    <reaction evidence="5">
        <text>siroheme + 2 H(+) = 12,18-didecarboxysiroheme + 2 CO2</text>
        <dbReference type="Rhea" id="RHEA:19093"/>
        <dbReference type="ChEBI" id="CHEBI:15378"/>
        <dbReference type="ChEBI" id="CHEBI:16526"/>
        <dbReference type="ChEBI" id="CHEBI:60052"/>
        <dbReference type="ChEBI" id="CHEBI:140497"/>
        <dbReference type="EC" id="4.1.1.111"/>
    </reaction>
</comment>
<dbReference type="Pfam" id="PF22451">
    <property type="entry name" value="NirdL-like_HTH"/>
    <property type="match status" value="1"/>
</dbReference>
<evidence type="ECO:0000256" key="6">
    <source>
        <dbReference type="SAM" id="MobiDB-lite"/>
    </source>
</evidence>
<feature type="compositionally biased region" description="Polar residues" evidence="6">
    <location>
        <begin position="155"/>
        <end position="167"/>
    </location>
</feature>
<comment type="similarity">
    <text evidence="3">Belongs to the Ahb/Nir family.</text>
</comment>
<evidence type="ECO:0000256" key="3">
    <source>
        <dbReference type="ARBA" id="ARBA00023457"/>
    </source>
</evidence>
<feature type="non-terminal residue" evidence="9">
    <location>
        <position position="1"/>
    </location>
</feature>
<protein>
    <recommendedName>
        <fullName evidence="4">siroheme decarboxylase</fullName>
        <ecNumber evidence="4">4.1.1.111</ecNumber>
    </recommendedName>
</protein>
<evidence type="ECO:0000259" key="7">
    <source>
        <dbReference type="Pfam" id="PF17805"/>
    </source>
</evidence>
<keyword evidence="1" id="KW-0456">Lyase</keyword>
<dbReference type="EC" id="4.1.1.111" evidence="4"/>
<evidence type="ECO:0000256" key="1">
    <source>
        <dbReference type="ARBA" id="ARBA00023239"/>
    </source>
</evidence>
<evidence type="ECO:0000313" key="9">
    <source>
        <dbReference type="EMBL" id="GAG45185.1"/>
    </source>
</evidence>
<feature type="non-terminal residue" evidence="9">
    <location>
        <position position="167"/>
    </location>
</feature>
<dbReference type="PANTHER" id="PTHR43413:SF1">
    <property type="entry name" value="SIROHEME DECARBOXYLASE NIRL SUBUNIT"/>
    <property type="match status" value="1"/>
</dbReference>
<dbReference type="EMBL" id="BARS01056724">
    <property type="protein sequence ID" value="GAG45185.1"/>
    <property type="molecule type" value="Genomic_DNA"/>
</dbReference>
<comment type="caution">
    <text evidence="9">The sequence shown here is derived from an EMBL/GenBank/DDBJ whole genome shotgun (WGS) entry which is preliminary data.</text>
</comment>
<evidence type="ECO:0000256" key="5">
    <source>
        <dbReference type="ARBA" id="ARBA00048470"/>
    </source>
</evidence>
<dbReference type="AlphaFoldDB" id="X0XPQ2"/>
<dbReference type="Gene3D" id="3.30.70.3460">
    <property type="match status" value="1"/>
</dbReference>
<dbReference type="PANTHER" id="PTHR43413">
    <property type="entry name" value="TRANSCRIPTIONAL REGULATOR, ASNC FAMILY"/>
    <property type="match status" value="1"/>
</dbReference>
<reference evidence="9" key="1">
    <citation type="journal article" date="2014" name="Front. Microbiol.">
        <title>High frequency of phylogenetically diverse reductive dehalogenase-homologous genes in deep subseafloor sedimentary metagenomes.</title>
        <authorList>
            <person name="Kawai M."/>
            <person name="Futagami T."/>
            <person name="Toyoda A."/>
            <person name="Takaki Y."/>
            <person name="Nishi S."/>
            <person name="Hori S."/>
            <person name="Arai W."/>
            <person name="Tsubouchi T."/>
            <person name="Morono Y."/>
            <person name="Uchiyama I."/>
            <person name="Ito T."/>
            <person name="Fujiyama A."/>
            <person name="Inagaki F."/>
            <person name="Takami H."/>
        </authorList>
    </citation>
    <scope>NUCLEOTIDE SEQUENCE</scope>
    <source>
        <strain evidence="9">Expedition CK06-06</strain>
    </source>
</reference>
<dbReference type="InterPro" id="IPR040523">
    <property type="entry name" value="AsnC_trans_reg2"/>
</dbReference>
<comment type="pathway">
    <text evidence="2">Porphyrin-containing compound metabolism.</text>
</comment>